<dbReference type="EMBL" id="VCAZ01000118">
    <property type="protein sequence ID" value="TSU49987.1"/>
    <property type="molecule type" value="Genomic_DNA"/>
</dbReference>
<dbReference type="Proteomes" id="UP000319801">
    <property type="component" value="Unassembled WGS sequence"/>
</dbReference>
<keyword evidence="3" id="KW-1185">Reference proteome</keyword>
<feature type="region of interest" description="Disordered" evidence="1">
    <location>
        <begin position="288"/>
        <end position="307"/>
    </location>
</feature>
<accession>A0A556V4G6</accession>
<gene>
    <name evidence="2" type="ORF">Baya_12916</name>
</gene>
<reference evidence="2 3" key="1">
    <citation type="journal article" date="2019" name="Genome Biol. Evol.">
        <title>Whole-Genome Sequencing of the Giant Devil Catfish, Bagarius yarrelli.</title>
        <authorList>
            <person name="Jiang W."/>
            <person name="Lv Y."/>
            <person name="Cheng L."/>
            <person name="Yang K."/>
            <person name="Chao B."/>
            <person name="Wang X."/>
            <person name="Li Y."/>
            <person name="Pan X."/>
            <person name="You X."/>
            <person name="Zhang Y."/>
            <person name="Yang J."/>
            <person name="Li J."/>
            <person name="Zhang X."/>
            <person name="Liu S."/>
            <person name="Sun C."/>
            <person name="Yang J."/>
            <person name="Shi Q."/>
        </authorList>
    </citation>
    <scope>NUCLEOTIDE SEQUENCE [LARGE SCALE GENOMIC DNA]</scope>
    <source>
        <strain evidence="2">JWS20170419001</strain>
        <tissue evidence="2">Muscle</tissue>
    </source>
</reference>
<evidence type="ECO:0000313" key="3">
    <source>
        <dbReference type="Proteomes" id="UP000319801"/>
    </source>
</evidence>
<evidence type="ECO:0000256" key="1">
    <source>
        <dbReference type="SAM" id="MobiDB-lite"/>
    </source>
</evidence>
<name>A0A556V4G6_BAGYA</name>
<proteinExistence type="predicted"/>
<feature type="compositionally biased region" description="Basic and acidic residues" evidence="1">
    <location>
        <begin position="289"/>
        <end position="307"/>
    </location>
</feature>
<sequence length="307" mass="34151">MYEDDNIILCFKSFFLPSPAHRSLQTRFLAFAVVLLKTFIRCRPQYRRHDRAEQPWNVLSVSTSLPSETAAQVIASCIIRPQAGMGFSVLLLRLITAETFGSEYQDKGDTPGVLPGHSHRARLFRVDGVKIHISAEALKLDCQTTRVPMVQKNTLCWEAGLTREPSWVPGFAAQQRVPINKLVDMEYMCMLLFCCLIGPMSHLAEEVFVGSNQQRVTGQLASSLEKLVTVPKPSLVHGEKRIICLPRVAFLGEGMKNGEKIIITAEAKAENGGHLTEAYRTLKAAGLSPKRETSINSRKETITRSSP</sequence>
<organism evidence="2 3">
    <name type="scientific">Bagarius yarrelli</name>
    <name type="common">Goonch</name>
    <name type="synonym">Bagrus yarrelli</name>
    <dbReference type="NCBI Taxonomy" id="175774"/>
    <lineage>
        <taxon>Eukaryota</taxon>
        <taxon>Metazoa</taxon>
        <taxon>Chordata</taxon>
        <taxon>Craniata</taxon>
        <taxon>Vertebrata</taxon>
        <taxon>Euteleostomi</taxon>
        <taxon>Actinopterygii</taxon>
        <taxon>Neopterygii</taxon>
        <taxon>Teleostei</taxon>
        <taxon>Ostariophysi</taxon>
        <taxon>Siluriformes</taxon>
        <taxon>Sisoridae</taxon>
        <taxon>Sisorinae</taxon>
        <taxon>Bagarius</taxon>
    </lineage>
</organism>
<evidence type="ECO:0000313" key="2">
    <source>
        <dbReference type="EMBL" id="TSU49987.1"/>
    </source>
</evidence>
<comment type="caution">
    <text evidence="2">The sequence shown here is derived from an EMBL/GenBank/DDBJ whole genome shotgun (WGS) entry which is preliminary data.</text>
</comment>
<dbReference type="AlphaFoldDB" id="A0A556V4G6"/>
<protein>
    <submittedName>
        <fullName evidence="2">Uncharacterized protein</fullName>
    </submittedName>
</protein>